<evidence type="ECO:0000313" key="5">
    <source>
        <dbReference type="Proteomes" id="UP000694393"/>
    </source>
</evidence>
<evidence type="ECO:0000256" key="1">
    <source>
        <dbReference type="ARBA" id="ARBA00022553"/>
    </source>
</evidence>
<reference evidence="4" key="1">
    <citation type="submission" date="2025-08" db="UniProtKB">
        <authorList>
            <consortium name="Ensembl"/>
        </authorList>
    </citation>
    <scope>IDENTIFICATION</scope>
</reference>
<dbReference type="PANTHER" id="PTHR10654:SF14">
    <property type="entry name" value="EMBRYONAL FYN-ASSOCIATED SUBSTRATE"/>
    <property type="match status" value="1"/>
</dbReference>
<evidence type="ECO:0000313" key="4">
    <source>
        <dbReference type="Ensembl" id="ENSPCEP00000010461.1"/>
    </source>
</evidence>
<feature type="region of interest" description="Disordered" evidence="2">
    <location>
        <begin position="309"/>
        <end position="344"/>
    </location>
</feature>
<feature type="compositionally biased region" description="Low complexity" evidence="2">
    <location>
        <begin position="245"/>
        <end position="256"/>
    </location>
</feature>
<dbReference type="AlphaFoldDB" id="A0A8C8RSS4"/>
<protein>
    <submittedName>
        <fullName evidence="4">Embryonal Fyn-associated substrate</fullName>
    </submittedName>
</protein>
<keyword evidence="5" id="KW-1185">Reference proteome</keyword>
<feature type="region of interest" description="Disordered" evidence="2">
    <location>
        <begin position="32"/>
        <end position="183"/>
    </location>
</feature>
<evidence type="ECO:0000259" key="3">
    <source>
        <dbReference type="Pfam" id="PF12026"/>
    </source>
</evidence>
<feature type="compositionally biased region" description="Acidic residues" evidence="2">
    <location>
        <begin position="165"/>
        <end position="174"/>
    </location>
</feature>
<keyword evidence="1" id="KW-0597">Phosphoprotein</keyword>
<dbReference type="SUPFAM" id="SSF50044">
    <property type="entry name" value="SH3-domain"/>
    <property type="match status" value="1"/>
</dbReference>
<sequence>MLLVRPEAPGLAGWHLCSLHGQQGIVPANRVRILPDPGPPEPSPAPLKESTPATPCELPWNQRRRQVGQEEEQEVYVVPPPARLCATPSDDIYKVPRATQRDRDPGEVYDTPSSVRQEGPPSDTYDTPSPFPKQVARVAPQPAVPTNSLYDVPPLLKPPPGKEEEKEEWEEEPGAAEPIYATPSNLHRASTLLNLYESPEELLWREYDLPGPSLSEDAALGVLSLAGGGATGGRPRLPSAESLSRRPLPALPSPSASRKDSIQDRPLPPPPPRLGGLGGGPARGCEDGHNEYEGIRLAEEYDYVHLSGTDRLQPPATDCDPPEEAMGPRHQPESDTSSLLEEEEVPHSPEDAHLLHFYAGQCRAHYGALLAATEALLTSTRANQPPGIFVPHGRVVVVAAHKLVFMGDTLARQASSAPLRAHVGAATSTLGQALKGAVLAVKRAALSYPSPPAARLLHQRLAELSRRAQAFTSLLGPLTPPAFDP</sequence>
<dbReference type="GO" id="GO:0016477">
    <property type="term" value="P:cell migration"/>
    <property type="evidence" value="ECO:0007669"/>
    <property type="project" value="TreeGrafter"/>
</dbReference>
<dbReference type="GO" id="GO:0005886">
    <property type="term" value="C:plasma membrane"/>
    <property type="evidence" value="ECO:0007669"/>
    <property type="project" value="TreeGrafter"/>
</dbReference>
<organism evidence="4 5">
    <name type="scientific">Pelusios castaneus</name>
    <name type="common">West African mud turtle</name>
    <dbReference type="NCBI Taxonomy" id="367368"/>
    <lineage>
        <taxon>Eukaryota</taxon>
        <taxon>Metazoa</taxon>
        <taxon>Chordata</taxon>
        <taxon>Craniata</taxon>
        <taxon>Vertebrata</taxon>
        <taxon>Euteleostomi</taxon>
        <taxon>Archelosauria</taxon>
        <taxon>Testudinata</taxon>
        <taxon>Testudines</taxon>
        <taxon>Pleurodira</taxon>
        <taxon>Pelomedusidae</taxon>
        <taxon>Pelusios</taxon>
    </lineage>
</organism>
<dbReference type="Ensembl" id="ENSPCET00000010811.1">
    <property type="protein sequence ID" value="ENSPCEP00000010461.1"/>
    <property type="gene ID" value="ENSPCEG00000008314.1"/>
</dbReference>
<dbReference type="GO" id="GO:0005737">
    <property type="term" value="C:cytoplasm"/>
    <property type="evidence" value="ECO:0007669"/>
    <property type="project" value="TreeGrafter"/>
</dbReference>
<feature type="compositionally biased region" description="Pro residues" evidence="2">
    <location>
        <begin position="36"/>
        <end position="45"/>
    </location>
</feature>
<dbReference type="Gene3D" id="1.20.120.230">
    <property type="entry name" value="Alpha-catenin/vinculin-like"/>
    <property type="match status" value="1"/>
</dbReference>
<dbReference type="Proteomes" id="UP000694393">
    <property type="component" value="Unplaced"/>
</dbReference>
<feature type="compositionally biased region" description="Basic and acidic residues" evidence="2">
    <location>
        <begin position="91"/>
        <end position="106"/>
    </location>
</feature>
<accession>A0A8C8RSS4</accession>
<dbReference type="InterPro" id="IPR021901">
    <property type="entry name" value="CAS_C"/>
</dbReference>
<reference evidence="4" key="2">
    <citation type="submission" date="2025-09" db="UniProtKB">
        <authorList>
            <consortium name="Ensembl"/>
        </authorList>
    </citation>
    <scope>IDENTIFICATION</scope>
</reference>
<dbReference type="InterPro" id="IPR036028">
    <property type="entry name" value="SH3-like_dom_sf"/>
</dbReference>
<feature type="domain" description="CAS family C-terminal" evidence="3">
    <location>
        <begin position="292"/>
        <end position="475"/>
    </location>
</feature>
<feature type="region of interest" description="Disordered" evidence="2">
    <location>
        <begin position="225"/>
        <end position="289"/>
    </location>
</feature>
<dbReference type="InterPro" id="IPR037362">
    <property type="entry name" value="CAS_fam"/>
</dbReference>
<proteinExistence type="predicted"/>
<dbReference type="Pfam" id="PF12026">
    <property type="entry name" value="CAS_C"/>
    <property type="match status" value="1"/>
</dbReference>
<dbReference type="PANTHER" id="PTHR10654">
    <property type="entry name" value="CAS SCAFFOLDING PROTEIN"/>
    <property type="match status" value="1"/>
</dbReference>
<dbReference type="GO" id="GO:0005925">
    <property type="term" value="C:focal adhesion"/>
    <property type="evidence" value="ECO:0007669"/>
    <property type="project" value="TreeGrafter"/>
</dbReference>
<evidence type="ECO:0000256" key="2">
    <source>
        <dbReference type="SAM" id="MobiDB-lite"/>
    </source>
</evidence>
<dbReference type="GO" id="GO:0007169">
    <property type="term" value="P:cell surface receptor protein tyrosine kinase signaling pathway"/>
    <property type="evidence" value="ECO:0007669"/>
    <property type="project" value="TreeGrafter"/>
</dbReference>
<name>A0A8C8RSS4_9SAUR</name>